<reference evidence="2 3" key="1">
    <citation type="submission" date="2021-06" db="EMBL/GenBank/DDBJ databases">
        <authorList>
            <person name="Palmer J.M."/>
        </authorList>
    </citation>
    <scope>NUCLEOTIDE SEQUENCE [LARGE SCALE GENOMIC DNA]</scope>
    <source>
        <strain evidence="2 3">AS_MEX2019</strain>
        <tissue evidence="2">Muscle</tissue>
    </source>
</reference>
<evidence type="ECO:0000313" key="3">
    <source>
        <dbReference type="Proteomes" id="UP001469553"/>
    </source>
</evidence>
<dbReference type="EMBL" id="JAHRIP010066518">
    <property type="protein sequence ID" value="MEQ2306748.1"/>
    <property type="molecule type" value="Genomic_DNA"/>
</dbReference>
<comment type="caution">
    <text evidence="2">The sequence shown here is derived from an EMBL/GenBank/DDBJ whole genome shotgun (WGS) entry which is preliminary data.</text>
</comment>
<gene>
    <name evidence="2" type="ORF">AMECASPLE_011394</name>
</gene>
<evidence type="ECO:0000313" key="2">
    <source>
        <dbReference type="EMBL" id="MEQ2306748.1"/>
    </source>
</evidence>
<protein>
    <submittedName>
        <fullName evidence="2">Uncharacterized protein</fullName>
    </submittedName>
</protein>
<proteinExistence type="predicted"/>
<sequence length="203" mass="22015">MKHREKSEWKQKAERPGPKDRGGSILPSFSLLAAFTPVPAVALALEVHAESLQLCLAGGSRDLQLPALTRDPVSGGAEVQIHVAVRCAAKTAAAEFAQHLTALLCCCGHIEEVMAQRSQQIAIQGRAAGLQHREMDMTSKRQNSSLYNIGDKGKYCSYTGCIGGVPPEDHTRCSNCNTLTNGGDQICLQRMYKYTLVVEDVFT</sequence>
<accession>A0ABV0ZKH9</accession>
<name>A0ABV0ZKH9_9TELE</name>
<dbReference type="Proteomes" id="UP001469553">
    <property type="component" value="Unassembled WGS sequence"/>
</dbReference>
<keyword evidence="3" id="KW-1185">Reference proteome</keyword>
<organism evidence="2 3">
    <name type="scientific">Ameca splendens</name>
    <dbReference type="NCBI Taxonomy" id="208324"/>
    <lineage>
        <taxon>Eukaryota</taxon>
        <taxon>Metazoa</taxon>
        <taxon>Chordata</taxon>
        <taxon>Craniata</taxon>
        <taxon>Vertebrata</taxon>
        <taxon>Euteleostomi</taxon>
        <taxon>Actinopterygii</taxon>
        <taxon>Neopterygii</taxon>
        <taxon>Teleostei</taxon>
        <taxon>Neoteleostei</taxon>
        <taxon>Acanthomorphata</taxon>
        <taxon>Ovalentaria</taxon>
        <taxon>Atherinomorphae</taxon>
        <taxon>Cyprinodontiformes</taxon>
        <taxon>Goodeidae</taxon>
        <taxon>Ameca</taxon>
    </lineage>
</organism>
<feature type="region of interest" description="Disordered" evidence="1">
    <location>
        <begin position="1"/>
        <end position="22"/>
    </location>
</feature>
<evidence type="ECO:0000256" key="1">
    <source>
        <dbReference type="SAM" id="MobiDB-lite"/>
    </source>
</evidence>